<feature type="domain" description="HAMP" evidence="6">
    <location>
        <begin position="324"/>
        <end position="378"/>
    </location>
</feature>
<dbReference type="Gene3D" id="3.30.565.10">
    <property type="entry name" value="Histidine kinase-like ATPase, C-terminal domain"/>
    <property type="match status" value="1"/>
</dbReference>
<dbReference type="Pfam" id="PF02518">
    <property type="entry name" value="HATPase_c"/>
    <property type="match status" value="1"/>
</dbReference>
<evidence type="ECO:0000313" key="8">
    <source>
        <dbReference type="Proteomes" id="UP000464314"/>
    </source>
</evidence>
<dbReference type="EMBL" id="CP048000">
    <property type="protein sequence ID" value="QHQ60868.1"/>
    <property type="molecule type" value="Genomic_DNA"/>
</dbReference>
<reference evidence="7 8" key="1">
    <citation type="submission" date="2020-01" db="EMBL/GenBank/DDBJ databases">
        <title>Genome analysis of Anaerocolumna sp. CBA3638.</title>
        <authorList>
            <person name="Kim J."/>
            <person name="Roh S.W."/>
        </authorList>
    </citation>
    <scope>NUCLEOTIDE SEQUENCE [LARGE SCALE GENOMIC DNA]</scope>
    <source>
        <strain evidence="7 8">CBA3638</strain>
    </source>
</reference>
<evidence type="ECO:0000256" key="2">
    <source>
        <dbReference type="ARBA" id="ARBA00022553"/>
    </source>
</evidence>
<keyword evidence="5" id="KW-0812">Transmembrane</keyword>
<proteinExistence type="predicted"/>
<dbReference type="GO" id="GO:0000155">
    <property type="term" value="F:phosphorelay sensor kinase activity"/>
    <property type="evidence" value="ECO:0007669"/>
    <property type="project" value="InterPro"/>
</dbReference>
<dbReference type="InterPro" id="IPR003594">
    <property type="entry name" value="HATPase_dom"/>
</dbReference>
<keyword evidence="2" id="KW-0597">Phosphoprotein</keyword>
<evidence type="ECO:0000256" key="1">
    <source>
        <dbReference type="ARBA" id="ARBA00004370"/>
    </source>
</evidence>
<dbReference type="KEGG" id="anr:Ana3638_08890"/>
<dbReference type="SUPFAM" id="SSF55874">
    <property type="entry name" value="ATPase domain of HSP90 chaperone/DNA topoisomerase II/histidine kinase"/>
    <property type="match status" value="1"/>
</dbReference>
<evidence type="ECO:0000256" key="5">
    <source>
        <dbReference type="SAM" id="Phobius"/>
    </source>
</evidence>
<dbReference type="CDD" id="cd06225">
    <property type="entry name" value="HAMP"/>
    <property type="match status" value="1"/>
</dbReference>
<dbReference type="SUPFAM" id="SSF158472">
    <property type="entry name" value="HAMP domain-like"/>
    <property type="match status" value="1"/>
</dbReference>
<gene>
    <name evidence="7" type="ORF">Ana3638_08890</name>
</gene>
<name>A0A6P1TNE2_9FIRM</name>
<dbReference type="Pfam" id="PF06580">
    <property type="entry name" value="His_kinase"/>
    <property type="match status" value="1"/>
</dbReference>
<keyword evidence="8" id="KW-1185">Reference proteome</keyword>
<dbReference type="InterPro" id="IPR036890">
    <property type="entry name" value="HATPase_C_sf"/>
</dbReference>
<feature type="transmembrane region" description="Helical" evidence="5">
    <location>
        <begin position="12"/>
        <end position="31"/>
    </location>
</feature>
<accession>A0A6P1TNE2</accession>
<dbReference type="Gene3D" id="6.10.340.10">
    <property type="match status" value="1"/>
</dbReference>
<dbReference type="PROSITE" id="PS50885">
    <property type="entry name" value="HAMP"/>
    <property type="match status" value="1"/>
</dbReference>
<sequence>MKKKSFTLTAKIFLILIIFAVIPMDLILIFMKSRFENYIISELNARTAQTLTKSEEDLHETFDRLSNLSSIIVSSELLKNELQSKDSYFKKYKVFDDVVYQIMLNSVFDANKVQITIIDNNQDIYSNWEKNYHDYTFLLDKEFVKQSQNNKGYVQWAAFSDAFILEDKETDKYIGLSRSILNETVVGNEIGTLIISIRQDQISKVLEKYANPGDSIYVCDEDGQIILRLDQGNGILSEAASIMPKEYYQDVVEDKVKSINGSDYLLCNYNIDAKWTMNGKELKVCYFSDYQDVMKQFRVFTKQMNILVMAALIILIIVIYFIAIMIVKPIKLLAHHMNQYDMNIDTSYKELNVKRNDEIGHLNRSFYNMNENIKELFKQIKVEQKVKEQYRIEFLKAQLNPHFLFNTLGTIRWMAIIKKADNIVEMIDALGNMLRYSMGKGEELVSIEEEIDNLKGYIKIQNMRYGNLCETRILVPDSLFQYKIIRFMLQPIVENAIVHGFGKNKKDNILTIKADTIGDYLQIIIEDNGKGITDEQMVHINQENCENSPEDSQLEYKKFNKIGIHNVNEQIKIRFGNMYGLHFERANDSGTSVIIKLPLIKEDDENYEERNDC</sequence>
<keyword evidence="5" id="KW-1133">Transmembrane helix</keyword>
<dbReference type="AlphaFoldDB" id="A0A6P1TNE2"/>
<feature type="transmembrane region" description="Helical" evidence="5">
    <location>
        <begin position="306"/>
        <end position="327"/>
    </location>
</feature>
<comment type="subcellular location">
    <subcellularLocation>
        <location evidence="1">Membrane</location>
    </subcellularLocation>
</comment>
<organism evidence="7 8">
    <name type="scientific">Anaerocolumna sedimenticola</name>
    <dbReference type="NCBI Taxonomy" id="2696063"/>
    <lineage>
        <taxon>Bacteria</taxon>
        <taxon>Bacillati</taxon>
        <taxon>Bacillota</taxon>
        <taxon>Clostridia</taxon>
        <taxon>Lachnospirales</taxon>
        <taxon>Lachnospiraceae</taxon>
        <taxon>Anaerocolumna</taxon>
    </lineage>
</organism>
<dbReference type="InterPro" id="IPR003660">
    <property type="entry name" value="HAMP_dom"/>
</dbReference>
<protein>
    <submittedName>
        <fullName evidence="7">HAMP domain-containing protein</fullName>
    </submittedName>
</protein>
<evidence type="ECO:0000256" key="4">
    <source>
        <dbReference type="ARBA" id="ARBA00022777"/>
    </source>
</evidence>
<dbReference type="InterPro" id="IPR050640">
    <property type="entry name" value="Bact_2-comp_sensor_kinase"/>
</dbReference>
<evidence type="ECO:0000256" key="3">
    <source>
        <dbReference type="ARBA" id="ARBA00022679"/>
    </source>
</evidence>
<keyword evidence="4" id="KW-0418">Kinase</keyword>
<dbReference type="InterPro" id="IPR010559">
    <property type="entry name" value="Sig_transdc_His_kin_internal"/>
</dbReference>
<dbReference type="PANTHER" id="PTHR34220">
    <property type="entry name" value="SENSOR HISTIDINE KINASE YPDA"/>
    <property type="match status" value="1"/>
</dbReference>
<dbReference type="Proteomes" id="UP000464314">
    <property type="component" value="Chromosome"/>
</dbReference>
<keyword evidence="3" id="KW-0808">Transferase</keyword>
<evidence type="ECO:0000259" key="6">
    <source>
        <dbReference type="PROSITE" id="PS50885"/>
    </source>
</evidence>
<dbReference type="GO" id="GO:0016020">
    <property type="term" value="C:membrane"/>
    <property type="evidence" value="ECO:0007669"/>
    <property type="project" value="UniProtKB-SubCell"/>
</dbReference>
<dbReference type="RefSeq" id="WP_161837698.1">
    <property type="nucleotide sequence ID" value="NZ_CP048000.1"/>
</dbReference>
<dbReference type="PANTHER" id="PTHR34220:SF7">
    <property type="entry name" value="SENSOR HISTIDINE KINASE YPDA"/>
    <property type="match status" value="1"/>
</dbReference>
<evidence type="ECO:0000313" key="7">
    <source>
        <dbReference type="EMBL" id="QHQ60868.1"/>
    </source>
</evidence>
<keyword evidence="5" id="KW-0472">Membrane</keyword>